<keyword evidence="4 5" id="KW-0727">SH2 domain</keyword>
<gene>
    <name evidence="9" type="ORF">GBAR_LOCUS5895</name>
</gene>
<dbReference type="Proteomes" id="UP001174909">
    <property type="component" value="Unassembled WGS sequence"/>
</dbReference>
<dbReference type="PANTHER" id="PTHR10155">
    <property type="entry name" value="PHOSPHATIDYLINOSITOL 3-KINASE REGULATORY SUBUNIT"/>
    <property type="match status" value="1"/>
</dbReference>
<dbReference type="InterPro" id="IPR036860">
    <property type="entry name" value="SH2_dom_sf"/>
</dbReference>
<dbReference type="PANTHER" id="PTHR10155:SF16">
    <property type="entry name" value="SUPPRESSOR OF CYTOKINE SIGNALING 2"/>
    <property type="match status" value="1"/>
</dbReference>
<dbReference type="CDD" id="cd03717">
    <property type="entry name" value="SOCS_SOCS_like"/>
    <property type="match status" value="1"/>
</dbReference>
<keyword evidence="1" id="KW-0341">Growth regulation</keyword>
<dbReference type="EMBL" id="CASHTH010000875">
    <property type="protein sequence ID" value="CAI8008621.1"/>
    <property type="molecule type" value="Genomic_DNA"/>
</dbReference>
<dbReference type="PRINTS" id="PR00401">
    <property type="entry name" value="SH2DOMAIN"/>
</dbReference>
<evidence type="ECO:0000256" key="1">
    <source>
        <dbReference type="ARBA" id="ARBA00022604"/>
    </source>
</evidence>
<comment type="caution">
    <text evidence="9">The sequence shown here is derived from an EMBL/GenBank/DDBJ whole genome shotgun (WGS) entry which is preliminary data.</text>
</comment>
<feature type="compositionally biased region" description="Pro residues" evidence="6">
    <location>
        <begin position="198"/>
        <end position="221"/>
    </location>
</feature>
<evidence type="ECO:0000256" key="3">
    <source>
        <dbReference type="ARBA" id="ARBA00022786"/>
    </source>
</evidence>
<dbReference type="GO" id="GO:0005942">
    <property type="term" value="C:phosphatidylinositol 3-kinase complex"/>
    <property type="evidence" value="ECO:0007669"/>
    <property type="project" value="TreeGrafter"/>
</dbReference>
<evidence type="ECO:0000259" key="7">
    <source>
        <dbReference type="PROSITE" id="PS50001"/>
    </source>
</evidence>
<dbReference type="InterPro" id="IPR036036">
    <property type="entry name" value="SOCS_box-like_dom_sf"/>
</dbReference>
<evidence type="ECO:0000259" key="8">
    <source>
        <dbReference type="PROSITE" id="PS50225"/>
    </source>
</evidence>
<feature type="compositionally biased region" description="Low complexity" evidence="6">
    <location>
        <begin position="182"/>
        <end position="197"/>
    </location>
</feature>
<dbReference type="SMART" id="SM00253">
    <property type="entry name" value="SOCS"/>
    <property type="match status" value="1"/>
</dbReference>
<proteinExistence type="predicted"/>
<dbReference type="PROSITE" id="PS50225">
    <property type="entry name" value="SOCS"/>
    <property type="match status" value="1"/>
</dbReference>
<keyword evidence="10" id="KW-1185">Reference proteome</keyword>
<dbReference type="Pfam" id="PF07525">
    <property type="entry name" value="SOCS_box"/>
    <property type="match status" value="1"/>
</dbReference>
<evidence type="ECO:0000256" key="4">
    <source>
        <dbReference type="ARBA" id="ARBA00022999"/>
    </source>
</evidence>
<evidence type="ECO:0000313" key="10">
    <source>
        <dbReference type="Proteomes" id="UP001174909"/>
    </source>
</evidence>
<dbReference type="GO" id="GO:0009968">
    <property type="term" value="P:negative regulation of signal transduction"/>
    <property type="evidence" value="ECO:0007669"/>
    <property type="project" value="UniProtKB-KW"/>
</dbReference>
<dbReference type="GO" id="GO:0046854">
    <property type="term" value="P:phosphatidylinositol phosphate biosynthetic process"/>
    <property type="evidence" value="ECO:0007669"/>
    <property type="project" value="TreeGrafter"/>
</dbReference>
<organism evidence="9 10">
    <name type="scientific">Geodia barretti</name>
    <name type="common">Barrett's horny sponge</name>
    <dbReference type="NCBI Taxonomy" id="519541"/>
    <lineage>
        <taxon>Eukaryota</taxon>
        <taxon>Metazoa</taxon>
        <taxon>Porifera</taxon>
        <taxon>Demospongiae</taxon>
        <taxon>Heteroscleromorpha</taxon>
        <taxon>Tetractinellida</taxon>
        <taxon>Astrophorina</taxon>
        <taxon>Geodiidae</taxon>
        <taxon>Geodia</taxon>
    </lineage>
</organism>
<feature type="compositionally biased region" description="Low complexity" evidence="6">
    <location>
        <begin position="222"/>
        <end position="233"/>
    </location>
</feature>
<protein>
    <submittedName>
        <fullName evidence="9">Suppressor of cytokine signaling 2</fullName>
    </submittedName>
</protein>
<dbReference type="SMART" id="SM00969">
    <property type="entry name" value="SOCS_box"/>
    <property type="match status" value="1"/>
</dbReference>
<evidence type="ECO:0000313" key="9">
    <source>
        <dbReference type="EMBL" id="CAI8008621.1"/>
    </source>
</evidence>
<feature type="domain" description="SH2" evidence="7">
    <location>
        <begin position="24"/>
        <end position="129"/>
    </location>
</feature>
<feature type="domain" description="SOCS box" evidence="8">
    <location>
        <begin position="131"/>
        <end position="173"/>
    </location>
</feature>
<dbReference type="GO" id="GO:0035556">
    <property type="term" value="P:intracellular signal transduction"/>
    <property type="evidence" value="ECO:0007669"/>
    <property type="project" value="InterPro"/>
</dbReference>
<reference evidence="9" key="1">
    <citation type="submission" date="2023-03" db="EMBL/GenBank/DDBJ databases">
        <authorList>
            <person name="Steffen K."/>
            <person name="Cardenas P."/>
        </authorList>
    </citation>
    <scope>NUCLEOTIDE SEQUENCE</scope>
</reference>
<evidence type="ECO:0000256" key="2">
    <source>
        <dbReference type="ARBA" id="ARBA00022700"/>
    </source>
</evidence>
<dbReference type="PROSITE" id="PS50001">
    <property type="entry name" value="SH2"/>
    <property type="match status" value="1"/>
</dbReference>
<dbReference type="GO" id="GO:0046935">
    <property type="term" value="F:1-phosphatidylinositol-3-kinase regulator activity"/>
    <property type="evidence" value="ECO:0007669"/>
    <property type="project" value="TreeGrafter"/>
</dbReference>
<dbReference type="Gene3D" id="3.30.505.10">
    <property type="entry name" value="SH2 domain"/>
    <property type="match status" value="1"/>
</dbReference>
<dbReference type="InterPro" id="IPR001496">
    <property type="entry name" value="SOCS_box"/>
</dbReference>
<dbReference type="AlphaFoldDB" id="A0AA35W946"/>
<accession>A0AA35W946</accession>
<feature type="region of interest" description="Disordered" evidence="6">
    <location>
        <begin position="177"/>
        <end position="233"/>
    </location>
</feature>
<keyword evidence="3" id="KW-0833">Ubl conjugation pathway</keyword>
<dbReference type="CDD" id="cd09923">
    <property type="entry name" value="SH2_SOCS_family"/>
    <property type="match status" value="1"/>
</dbReference>
<name>A0AA35W946_GEOBA</name>
<dbReference type="SUPFAM" id="SSF55550">
    <property type="entry name" value="SH2 domain"/>
    <property type="match status" value="1"/>
</dbReference>
<evidence type="ECO:0000256" key="6">
    <source>
        <dbReference type="SAM" id="MobiDB-lite"/>
    </source>
</evidence>
<dbReference type="SMART" id="SM00252">
    <property type="entry name" value="SH2"/>
    <property type="match status" value="1"/>
</dbReference>
<evidence type="ECO:0000256" key="5">
    <source>
        <dbReference type="PROSITE-ProRule" id="PRU00191"/>
    </source>
</evidence>
<keyword evidence="2" id="KW-0734">Signal transduction inhibitor</keyword>
<dbReference type="Pfam" id="PF00017">
    <property type="entry name" value="SH2"/>
    <property type="match status" value="1"/>
</dbReference>
<dbReference type="SUPFAM" id="SSF158235">
    <property type="entry name" value="SOCS box-like"/>
    <property type="match status" value="1"/>
</dbReference>
<sequence>MSQQKRLNRVSLSHILSQLKMCGWYWGDLSSDEAEDVLRNTQEGSFILRDSSDACHLFTLSLKAHNLVVSVRVAFSRGQFKLDSLHQEDSPGFDNMVDLVDYYLADKKRRFYVAVPDMEEFAVSLLHPVWKEVPTLQHLCRRCIVQRCRTSDALDSLPLPLHLIGFLKEYAPMDTQAPLPLPSSSSSSSSCSASLSPPSLPPHHPPSLPPHHPPSLPPHPPYHSSLASNHRRP</sequence>
<dbReference type="Gene3D" id="1.10.750.20">
    <property type="entry name" value="SOCS box"/>
    <property type="match status" value="1"/>
</dbReference>
<dbReference type="InterPro" id="IPR000980">
    <property type="entry name" value="SH2"/>
</dbReference>